<accession>A0AAV1KX90</accession>
<organism evidence="4 5">
    <name type="scientific">Parnassius mnemosyne</name>
    <name type="common">clouded apollo</name>
    <dbReference type="NCBI Taxonomy" id="213953"/>
    <lineage>
        <taxon>Eukaryota</taxon>
        <taxon>Metazoa</taxon>
        <taxon>Ecdysozoa</taxon>
        <taxon>Arthropoda</taxon>
        <taxon>Hexapoda</taxon>
        <taxon>Insecta</taxon>
        <taxon>Pterygota</taxon>
        <taxon>Neoptera</taxon>
        <taxon>Endopterygota</taxon>
        <taxon>Lepidoptera</taxon>
        <taxon>Glossata</taxon>
        <taxon>Ditrysia</taxon>
        <taxon>Papilionoidea</taxon>
        <taxon>Papilionidae</taxon>
        <taxon>Parnassiinae</taxon>
        <taxon>Parnassini</taxon>
        <taxon>Parnassius</taxon>
        <taxon>Driopa</taxon>
    </lineage>
</organism>
<evidence type="ECO:0000256" key="1">
    <source>
        <dbReference type="ARBA" id="ARBA00001968"/>
    </source>
</evidence>
<dbReference type="Proteomes" id="UP001314205">
    <property type="component" value="Unassembled WGS sequence"/>
</dbReference>
<evidence type="ECO:0000313" key="5">
    <source>
        <dbReference type="Proteomes" id="UP001314205"/>
    </source>
</evidence>
<comment type="cofactor">
    <cofactor evidence="1">
        <name>a divalent metal cation</name>
        <dbReference type="ChEBI" id="CHEBI:60240"/>
    </cofactor>
</comment>
<proteinExistence type="predicted"/>
<dbReference type="AlphaFoldDB" id="A0AAV1KX90"/>
<name>A0AAV1KX90_9NEOP</name>
<sequence length="222" mass="26400">MEENEEETIVIACLLAEEEEEKAKNSRKRKHNIWVHDIFRKRSQHGEYHTLFPDLLNDDAKFFQYFRMTQVKFNTLVDILKPYLLRQNTAYTEAIRPEERLAVCVRLSRARNTVENTFGILARKFRIFERRLSMHEEHIVTVVMATCCLHNFLRDDTCYWTENDLNISLEEMSGLQNLRNISGNSRTDALTVRDNLKNYFNSEVGSVEWQLRRVRSGRHENV</sequence>
<dbReference type="EMBL" id="CAVLGL010000082">
    <property type="protein sequence ID" value="CAK1587668.1"/>
    <property type="molecule type" value="Genomic_DNA"/>
</dbReference>
<keyword evidence="5" id="KW-1185">Reference proteome</keyword>
<comment type="caution">
    <text evidence="4">The sequence shown here is derived from an EMBL/GenBank/DDBJ whole genome shotgun (WGS) entry which is preliminary data.</text>
</comment>
<dbReference type="GO" id="GO:0046872">
    <property type="term" value="F:metal ion binding"/>
    <property type="evidence" value="ECO:0007669"/>
    <property type="project" value="UniProtKB-KW"/>
</dbReference>
<evidence type="ECO:0000259" key="3">
    <source>
        <dbReference type="Pfam" id="PF13359"/>
    </source>
</evidence>
<dbReference type="Pfam" id="PF13359">
    <property type="entry name" value="DDE_Tnp_4"/>
    <property type="match status" value="1"/>
</dbReference>
<reference evidence="4 5" key="1">
    <citation type="submission" date="2023-11" db="EMBL/GenBank/DDBJ databases">
        <authorList>
            <person name="Hedman E."/>
            <person name="Englund M."/>
            <person name="Stromberg M."/>
            <person name="Nyberg Akerstrom W."/>
            <person name="Nylinder S."/>
            <person name="Jareborg N."/>
            <person name="Kallberg Y."/>
            <person name="Kronander E."/>
        </authorList>
    </citation>
    <scope>NUCLEOTIDE SEQUENCE [LARGE SCALE GENOMIC DNA]</scope>
</reference>
<evidence type="ECO:0000256" key="2">
    <source>
        <dbReference type="ARBA" id="ARBA00022723"/>
    </source>
</evidence>
<keyword evidence="2" id="KW-0479">Metal-binding</keyword>
<feature type="domain" description="DDE Tnp4" evidence="3">
    <location>
        <begin position="105"/>
        <end position="151"/>
    </location>
</feature>
<evidence type="ECO:0000313" key="4">
    <source>
        <dbReference type="EMBL" id="CAK1587668.1"/>
    </source>
</evidence>
<dbReference type="InterPro" id="IPR027806">
    <property type="entry name" value="HARBI1_dom"/>
</dbReference>
<gene>
    <name evidence="4" type="ORF">PARMNEM_LOCUS8420</name>
</gene>
<protein>
    <recommendedName>
        <fullName evidence="3">DDE Tnp4 domain-containing protein</fullName>
    </recommendedName>
</protein>